<comment type="caution">
    <text evidence="4">The sequence shown here is derived from an EMBL/GenBank/DDBJ whole genome shotgun (WGS) entry which is preliminary data.</text>
</comment>
<protein>
    <submittedName>
        <fullName evidence="4">Peptidylprolyl isomerase</fullName>
    </submittedName>
</protein>
<organism evidence="4 5">
    <name type="scientific">Thermus scotoductus</name>
    <dbReference type="NCBI Taxonomy" id="37636"/>
    <lineage>
        <taxon>Bacteria</taxon>
        <taxon>Thermotogati</taxon>
        <taxon>Deinococcota</taxon>
        <taxon>Deinococci</taxon>
        <taxon>Thermales</taxon>
        <taxon>Thermaceae</taxon>
        <taxon>Thermus</taxon>
    </lineage>
</organism>
<evidence type="ECO:0000313" key="5">
    <source>
        <dbReference type="Proteomes" id="UP000053099"/>
    </source>
</evidence>
<dbReference type="InterPro" id="IPR046357">
    <property type="entry name" value="PPIase_dom_sf"/>
</dbReference>
<sequence>MRFLFFLLTLSLSLSPFARAQEDPVVAQVGPEHITKSQFELRFGLFAKSALRQLGLPDSEETRALLAQYRAPYLEALAEERALLLLARRQGFWPLPDSVEARVAELVKAFPEEEALRKALEGAGVPDLATYRTLLAEAMALEALEAHYRTELKVSPAALKALWLLSPEYRHPALYCARHILVPTLEAAKEVLARLAKGEAFAQVAREVSQDPGSKEAGGDLGCEPEGTYIPAFEKALLALKPGEVSPPVGTEFGFHVILLERLVPPGRYPLEEVAEELAQGVKDKAWERLVRFLIRPYPITLFPERL</sequence>
<dbReference type="InterPro" id="IPR050245">
    <property type="entry name" value="PrsA_foldase"/>
</dbReference>
<keyword evidence="2" id="KW-0732">Signal</keyword>
<dbReference type="Gene3D" id="3.10.50.40">
    <property type="match status" value="1"/>
</dbReference>
<proteinExistence type="predicted"/>
<dbReference type="PANTHER" id="PTHR47245">
    <property type="entry name" value="PEPTIDYLPROLYL ISOMERASE"/>
    <property type="match status" value="1"/>
</dbReference>
<reference evidence="4 5" key="1">
    <citation type="submission" date="2015-09" db="EMBL/GenBank/DDBJ databases">
        <title>Draft genome sequence of Thermus scotoductus strain K1 isolated from a geothermal spring in Nagorno-Karabakh, Armenia.</title>
        <authorList>
            <person name="Saghatelyan A."/>
            <person name="Poghosyan L."/>
            <person name="Panosyan H."/>
            <person name="Birkeland N.-K."/>
        </authorList>
    </citation>
    <scope>NUCLEOTIDE SEQUENCE [LARGE SCALE GENOMIC DNA]</scope>
    <source>
        <strain evidence="4 5">K1</strain>
    </source>
</reference>
<evidence type="ECO:0000259" key="3">
    <source>
        <dbReference type="PROSITE" id="PS50198"/>
    </source>
</evidence>
<dbReference type="SUPFAM" id="SSF54534">
    <property type="entry name" value="FKBP-like"/>
    <property type="match status" value="1"/>
</dbReference>
<accession>A0A0N0IR90</accession>
<dbReference type="EMBL" id="LJJR01000007">
    <property type="protein sequence ID" value="KPD32468.1"/>
    <property type="molecule type" value="Genomic_DNA"/>
</dbReference>
<dbReference type="AlphaFoldDB" id="A0A0N0IR90"/>
<keyword evidence="1 4" id="KW-0413">Isomerase</keyword>
<dbReference type="SUPFAM" id="SSF109998">
    <property type="entry name" value="Triger factor/SurA peptide-binding domain-like"/>
    <property type="match status" value="1"/>
</dbReference>
<dbReference type="PROSITE" id="PS01096">
    <property type="entry name" value="PPIC_PPIASE_1"/>
    <property type="match status" value="1"/>
</dbReference>
<keyword evidence="1" id="KW-0697">Rotamase</keyword>
<dbReference type="PANTHER" id="PTHR47245:SF2">
    <property type="entry name" value="PEPTIDYL-PROLYL CIS-TRANS ISOMERASE HP_0175-RELATED"/>
    <property type="match status" value="1"/>
</dbReference>
<dbReference type="GO" id="GO:0003755">
    <property type="term" value="F:peptidyl-prolyl cis-trans isomerase activity"/>
    <property type="evidence" value="ECO:0007669"/>
    <property type="project" value="UniProtKB-KW"/>
</dbReference>
<dbReference type="InterPro" id="IPR023058">
    <property type="entry name" value="PPIase_PpiC_CS"/>
</dbReference>
<feature type="domain" description="PpiC" evidence="3">
    <location>
        <begin position="172"/>
        <end position="262"/>
    </location>
</feature>
<dbReference type="InterPro" id="IPR027304">
    <property type="entry name" value="Trigger_fact/SurA_dom_sf"/>
</dbReference>
<dbReference type="Gene3D" id="1.10.4030.10">
    <property type="entry name" value="Porin chaperone SurA, peptide-binding domain"/>
    <property type="match status" value="1"/>
</dbReference>
<evidence type="ECO:0000256" key="2">
    <source>
        <dbReference type="SAM" id="SignalP"/>
    </source>
</evidence>
<gene>
    <name evidence="4" type="ORF">AN926_03420</name>
</gene>
<dbReference type="Pfam" id="PF00639">
    <property type="entry name" value="Rotamase"/>
    <property type="match status" value="1"/>
</dbReference>
<dbReference type="InterPro" id="IPR000297">
    <property type="entry name" value="PPIase_PpiC"/>
</dbReference>
<dbReference type="Proteomes" id="UP000053099">
    <property type="component" value="Unassembled WGS sequence"/>
</dbReference>
<evidence type="ECO:0000313" key="4">
    <source>
        <dbReference type="EMBL" id="KPD32468.1"/>
    </source>
</evidence>
<dbReference type="PROSITE" id="PS50198">
    <property type="entry name" value="PPIC_PPIASE_2"/>
    <property type="match status" value="1"/>
</dbReference>
<feature type="chain" id="PRO_5007778782" evidence="2">
    <location>
        <begin position="21"/>
        <end position="307"/>
    </location>
</feature>
<dbReference type="PATRIC" id="fig|37636.3.peg.2418"/>
<evidence type="ECO:0000256" key="1">
    <source>
        <dbReference type="PROSITE-ProRule" id="PRU00278"/>
    </source>
</evidence>
<name>A0A0N0IR90_THESC</name>
<feature type="signal peptide" evidence="2">
    <location>
        <begin position="1"/>
        <end position="20"/>
    </location>
</feature>